<dbReference type="AlphaFoldDB" id="A0A8G2FJA5"/>
<evidence type="ECO:0000313" key="2">
    <source>
        <dbReference type="Proteomes" id="UP000184001"/>
    </source>
</evidence>
<dbReference type="EMBL" id="FQZR01000014">
    <property type="protein sequence ID" value="SHJ75107.1"/>
    <property type="molecule type" value="Genomic_DNA"/>
</dbReference>
<dbReference type="Proteomes" id="UP000184001">
    <property type="component" value="Unassembled WGS sequence"/>
</dbReference>
<proteinExistence type="predicted"/>
<comment type="caution">
    <text evidence="1">The sequence shown here is derived from an EMBL/GenBank/DDBJ whole genome shotgun (WGS) entry which is preliminary data.</text>
</comment>
<dbReference type="RefSeq" id="WP_019999181.1">
    <property type="nucleotide sequence ID" value="NZ_CP192219.1"/>
</dbReference>
<reference evidence="1 2" key="1">
    <citation type="submission" date="2016-11" db="EMBL/GenBank/DDBJ databases">
        <authorList>
            <person name="Varghese N."/>
            <person name="Submissions S."/>
        </authorList>
    </citation>
    <scope>NUCLEOTIDE SEQUENCE [LARGE SCALE GENOMIC DNA]</scope>
    <source>
        <strain evidence="1 2">DSM 17919</strain>
    </source>
</reference>
<evidence type="ECO:0000313" key="1">
    <source>
        <dbReference type="EMBL" id="SHJ75107.1"/>
    </source>
</evidence>
<name>A0A8G2FJA5_9BACT</name>
<protein>
    <submittedName>
        <fullName evidence="1">Uncharacterized protein</fullName>
    </submittedName>
</protein>
<accession>A0A8G2FJA5</accession>
<gene>
    <name evidence="1" type="ORF">SAMN05660830_03144</name>
</gene>
<organism evidence="1 2">
    <name type="scientific">Halodesulfovibrio aestuarii</name>
    <dbReference type="NCBI Taxonomy" id="126333"/>
    <lineage>
        <taxon>Bacteria</taxon>
        <taxon>Pseudomonadati</taxon>
        <taxon>Thermodesulfobacteriota</taxon>
        <taxon>Desulfovibrionia</taxon>
        <taxon>Desulfovibrionales</taxon>
        <taxon>Desulfovibrionaceae</taxon>
        <taxon>Halodesulfovibrio</taxon>
    </lineage>
</organism>
<sequence>MADFIAGDHSKLYGRSLAAAKEVSPLKHVVWILMQEAGHLTPMLHAKGITDPEVGCYLTKFIDQQLEGVKTQHDLMELLTDKPGAVAAQFIYYELENGEEQNRLFRELKNQSD</sequence>